<protein>
    <submittedName>
        <fullName evidence="2">Uncharacterized protein</fullName>
    </submittedName>
</protein>
<dbReference type="AlphaFoldDB" id="A0A1M6NTF0"/>
<organism evidence="2 3">
    <name type="scientific">Paraburkholderia terricola</name>
    <dbReference type="NCBI Taxonomy" id="169427"/>
    <lineage>
        <taxon>Bacteria</taxon>
        <taxon>Pseudomonadati</taxon>
        <taxon>Pseudomonadota</taxon>
        <taxon>Betaproteobacteria</taxon>
        <taxon>Burkholderiales</taxon>
        <taxon>Burkholderiaceae</taxon>
        <taxon>Paraburkholderia</taxon>
    </lineage>
</organism>
<evidence type="ECO:0000256" key="1">
    <source>
        <dbReference type="SAM" id="SignalP"/>
    </source>
</evidence>
<evidence type="ECO:0000313" key="3">
    <source>
        <dbReference type="Proteomes" id="UP000184395"/>
    </source>
</evidence>
<gene>
    <name evidence="2" type="ORF">SAMN05192548_101118</name>
</gene>
<keyword evidence="1" id="KW-0732">Signal</keyword>
<name>A0A1M6NTF0_9BURK</name>
<dbReference type="EMBL" id="FRAB01000011">
    <property type="protein sequence ID" value="SHJ98908.1"/>
    <property type="molecule type" value="Genomic_DNA"/>
</dbReference>
<feature type="chain" id="PRO_5009919849" evidence="1">
    <location>
        <begin position="23"/>
        <end position="131"/>
    </location>
</feature>
<accession>A0A1M6NTF0</accession>
<dbReference type="KEGG" id="pts:CUJ90_26260"/>
<dbReference type="GeneID" id="301981630"/>
<proteinExistence type="predicted"/>
<evidence type="ECO:0000313" key="2">
    <source>
        <dbReference type="EMBL" id="SHJ98908.1"/>
    </source>
</evidence>
<dbReference type="OrthoDB" id="9095676at2"/>
<reference evidence="2 3" key="1">
    <citation type="submission" date="2016-11" db="EMBL/GenBank/DDBJ databases">
        <authorList>
            <person name="Jaros S."/>
            <person name="Januszkiewicz K."/>
            <person name="Wedrychowicz H."/>
        </authorList>
    </citation>
    <scope>NUCLEOTIDE SEQUENCE [LARGE SCALE GENOMIC DNA]</scope>
    <source>
        <strain evidence="2 3">LMG 20594</strain>
    </source>
</reference>
<dbReference type="Proteomes" id="UP000184395">
    <property type="component" value="Unassembled WGS sequence"/>
</dbReference>
<dbReference type="RefSeq" id="WP_073428845.1">
    <property type="nucleotide sequence ID" value="NZ_CADFGY010000004.1"/>
</dbReference>
<feature type="signal peptide" evidence="1">
    <location>
        <begin position="1"/>
        <end position="22"/>
    </location>
</feature>
<dbReference type="STRING" id="169427.SAMN05192548_101118"/>
<sequence>MKSIIASSLIAGIAAMSAHANAETSTGNETPKQQCAIAYVTGIGGTAQSLREYLSSSNRYRYLAENPIQCKLSDEGRASGCVGVTSLRHERVSVYDDSDDATMTVVARVELDRGTYPVIIVVPRQDVKCEE</sequence>